<sequence>MGGVMAVRIAVRSDDPAGDLDDLRRRLAGERESRGRVEAVPAPPPEGVLSPVVDVLLVALGPAGAVTSLAAVLVTWLRRRRPDVSIEVVRADGAKLTISATDLGDMDGARMAAYVDRLAAALDGGEPSPPPTGPDETAPAERQVLGGAPDTDADGAPGTDALSMDVDGALGMDVDGALGMDVDGALGMDAESASGTDADGAPGGDGGQGARRPGGRG</sequence>
<protein>
    <submittedName>
        <fullName evidence="3">Uncharacterized protein</fullName>
    </submittedName>
</protein>
<evidence type="ECO:0000256" key="1">
    <source>
        <dbReference type="SAM" id="MobiDB-lite"/>
    </source>
</evidence>
<dbReference type="InterPro" id="IPR045428">
    <property type="entry name" value="EACC1"/>
</dbReference>
<dbReference type="EMBL" id="BAAAZR010000039">
    <property type="protein sequence ID" value="GAA3837152.1"/>
    <property type="molecule type" value="Genomic_DNA"/>
</dbReference>
<organism evidence="3 4">
    <name type="scientific">Sphaerisporangium flaviroseum</name>
    <dbReference type="NCBI Taxonomy" id="509199"/>
    <lineage>
        <taxon>Bacteria</taxon>
        <taxon>Bacillati</taxon>
        <taxon>Actinomycetota</taxon>
        <taxon>Actinomycetes</taxon>
        <taxon>Streptosporangiales</taxon>
        <taxon>Streptosporangiaceae</taxon>
        <taxon>Sphaerisporangium</taxon>
    </lineage>
</organism>
<feature type="transmembrane region" description="Helical" evidence="2">
    <location>
        <begin position="55"/>
        <end position="77"/>
    </location>
</feature>
<evidence type="ECO:0000256" key="2">
    <source>
        <dbReference type="SAM" id="Phobius"/>
    </source>
</evidence>
<feature type="region of interest" description="Disordered" evidence="1">
    <location>
        <begin position="187"/>
        <end position="217"/>
    </location>
</feature>
<evidence type="ECO:0000313" key="3">
    <source>
        <dbReference type="EMBL" id="GAA3837152.1"/>
    </source>
</evidence>
<keyword evidence="2" id="KW-0812">Transmembrane</keyword>
<keyword evidence="2" id="KW-0472">Membrane</keyword>
<proteinExistence type="predicted"/>
<dbReference type="Pfam" id="PF19953">
    <property type="entry name" value="EACC1"/>
    <property type="match status" value="1"/>
</dbReference>
<feature type="compositionally biased region" description="Low complexity" evidence="1">
    <location>
        <begin position="146"/>
        <end position="161"/>
    </location>
</feature>
<dbReference type="Proteomes" id="UP001500888">
    <property type="component" value="Unassembled WGS sequence"/>
</dbReference>
<comment type="caution">
    <text evidence="3">The sequence shown here is derived from an EMBL/GenBank/DDBJ whole genome shotgun (WGS) entry which is preliminary data.</text>
</comment>
<name>A0ABP7J8F5_9ACTN</name>
<gene>
    <name evidence="3" type="ORF">GCM10022226_69030</name>
</gene>
<keyword evidence="2" id="KW-1133">Transmembrane helix</keyword>
<feature type="region of interest" description="Disordered" evidence="1">
    <location>
        <begin position="121"/>
        <end position="167"/>
    </location>
</feature>
<keyword evidence="4" id="KW-1185">Reference proteome</keyword>
<accession>A0ABP7J8F5</accession>
<evidence type="ECO:0000313" key="4">
    <source>
        <dbReference type="Proteomes" id="UP001500888"/>
    </source>
</evidence>
<reference evidence="4" key="1">
    <citation type="journal article" date="2019" name="Int. J. Syst. Evol. Microbiol.">
        <title>The Global Catalogue of Microorganisms (GCM) 10K type strain sequencing project: providing services to taxonomists for standard genome sequencing and annotation.</title>
        <authorList>
            <consortium name="The Broad Institute Genomics Platform"/>
            <consortium name="The Broad Institute Genome Sequencing Center for Infectious Disease"/>
            <person name="Wu L."/>
            <person name="Ma J."/>
        </authorList>
    </citation>
    <scope>NUCLEOTIDE SEQUENCE [LARGE SCALE GENOMIC DNA]</scope>
    <source>
        <strain evidence="4">JCM 16908</strain>
    </source>
</reference>